<keyword evidence="6 12" id="KW-0378">Hydrolase</keyword>
<dbReference type="GO" id="GO:0036424">
    <property type="term" value="F:L-phosphoserine phosphatase activity"/>
    <property type="evidence" value="ECO:0007669"/>
    <property type="project" value="TreeGrafter"/>
</dbReference>
<dbReference type="NCBIfam" id="NF007103">
    <property type="entry name" value="PRK09552.1"/>
    <property type="match status" value="1"/>
</dbReference>
<comment type="catalytic activity">
    <reaction evidence="12">
        <text>2-hydroxy-5-methylsulfanyl-3-oxopent-1-enyl phosphate + H2O = 1,2-dihydroxy-5-(methylsulfanyl)pent-1-en-3-one + phosphate</text>
        <dbReference type="Rhea" id="RHEA:14481"/>
        <dbReference type="ChEBI" id="CHEBI:15377"/>
        <dbReference type="ChEBI" id="CHEBI:43474"/>
        <dbReference type="ChEBI" id="CHEBI:49252"/>
        <dbReference type="ChEBI" id="CHEBI:59505"/>
        <dbReference type="EC" id="3.1.3.87"/>
    </reaction>
</comment>
<evidence type="ECO:0000313" key="14">
    <source>
        <dbReference type="EMBL" id="KON92717.1"/>
    </source>
</evidence>
<evidence type="ECO:0000256" key="8">
    <source>
        <dbReference type="ARBA" id="ARBA00023167"/>
    </source>
</evidence>
<dbReference type="PANTHER" id="PTHR43344">
    <property type="entry name" value="PHOSPHOSERINE PHOSPHATASE"/>
    <property type="match status" value="1"/>
</dbReference>
<dbReference type="HAMAP" id="MF_01680">
    <property type="entry name" value="Salvage_MtnX"/>
    <property type="match status" value="1"/>
</dbReference>
<dbReference type="InterPro" id="IPR006384">
    <property type="entry name" value="HAD_hydro_PyrdxlP_Pase-like"/>
</dbReference>
<dbReference type="Gene3D" id="3.90.1470.20">
    <property type="match status" value="1"/>
</dbReference>
<dbReference type="PANTHER" id="PTHR43344:SF2">
    <property type="entry name" value="PHOSPHOSERINE PHOSPHATASE"/>
    <property type="match status" value="1"/>
</dbReference>
<dbReference type="OrthoDB" id="9804940at2"/>
<comment type="similarity">
    <text evidence="3">Belongs to the HAD-like hydrolase superfamily. SerB family.</text>
</comment>
<dbReference type="PATRIC" id="fig|189381.12.peg.1679"/>
<comment type="cofactor">
    <cofactor evidence="1">
        <name>Mg(2+)</name>
        <dbReference type="ChEBI" id="CHEBI:18420"/>
    </cofactor>
</comment>
<comment type="catalytic activity">
    <reaction evidence="10">
        <text>O-phospho-L-serine + H2O = L-serine + phosphate</text>
        <dbReference type="Rhea" id="RHEA:21208"/>
        <dbReference type="ChEBI" id="CHEBI:15377"/>
        <dbReference type="ChEBI" id="CHEBI:33384"/>
        <dbReference type="ChEBI" id="CHEBI:43474"/>
        <dbReference type="ChEBI" id="CHEBI:57524"/>
        <dbReference type="EC" id="3.1.3.3"/>
    </reaction>
</comment>
<keyword evidence="15" id="KW-1185">Reference proteome</keyword>
<dbReference type="GO" id="GO:0043716">
    <property type="term" value="F:2-hydroxy-3-keto-5-methylthiopentenyl-1-phosphate phosphatase activity"/>
    <property type="evidence" value="ECO:0007669"/>
    <property type="project" value="UniProtKB-UniRule"/>
</dbReference>
<dbReference type="GO" id="GO:0019509">
    <property type="term" value="P:L-methionine salvage from methylthioadenosine"/>
    <property type="evidence" value="ECO:0007669"/>
    <property type="project" value="UniProtKB-UniRule"/>
</dbReference>
<keyword evidence="4 12" id="KW-0028">Amino-acid biosynthesis</keyword>
<dbReference type="Proteomes" id="UP000037405">
    <property type="component" value="Unassembled WGS sequence"/>
</dbReference>
<dbReference type="EMBL" id="LGUE01000001">
    <property type="protein sequence ID" value="KON92717.1"/>
    <property type="molecule type" value="Genomic_DNA"/>
</dbReference>
<comment type="catalytic activity">
    <reaction evidence="11">
        <text>O-phospho-D-serine + H2O = D-serine + phosphate</text>
        <dbReference type="Rhea" id="RHEA:24873"/>
        <dbReference type="ChEBI" id="CHEBI:15377"/>
        <dbReference type="ChEBI" id="CHEBI:35247"/>
        <dbReference type="ChEBI" id="CHEBI:43474"/>
        <dbReference type="ChEBI" id="CHEBI:58680"/>
        <dbReference type="EC" id="3.1.3.3"/>
    </reaction>
</comment>
<accession>A0A0M0GTA4</accession>
<evidence type="ECO:0000256" key="1">
    <source>
        <dbReference type="ARBA" id="ARBA00001946"/>
    </source>
</evidence>
<dbReference type="EC" id="3.1.3.87" evidence="12 13"/>
<dbReference type="AlphaFoldDB" id="A0A0M0GTA4"/>
<evidence type="ECO:0000256" key="11">
    <source>
        <dbReference type="ARBA" id="ARBA00048523"/>
    </source>
</evidence>
<comment type="pathway">
    <text evidence="12">Amino-acid biosynthesis; L-methionine biosynthesis via salvage pathway; L-methionine from S-methyl-5-thio-alpha-D-ribose 1-phosphate: step 4/6.</text>
</comment>
<evidence type="ECO:0000256" key="3">
    <source>
        <dbReference type="ARBA" id="ARBA00009184"/>
    </source>
</evidence>
<evidence type="ECO:0000313" key="15">
    <source>
        <dbReference type="Proteomes" id="UP000037405"/>
    </source>
</evidence>
<evidence type="ECO:0000256" key="12">
    <source>
        <dbReference type="HAMAP-Rule" id="MF_01680"/>
    </source>
</evidence>
<dbReference type="InterPro" id="IPR017718">
    <property type="entry name" value="HAD-SF_hydro_IB_MtnX"/>
</dbReference>
<dbReference type="NCBIfam" id="TIGR01488">
    <property type="entry name" value="HAD-SF-IB"/>
    <property type="match status" value="1"/>
</dbReference>
<dbReference type="UniPathway" id="UPA00904">
    <property type="reaction ID" value="UER00877"/>
</dbReference>
<comment type="caution">
    <text evidence="14">The sequence shown here is derived from an EMBL/GenBank/DDBJ whole genome shotgun (WGS) entry which is preliminary data.</text>
</comment>
<dbReference type="NCBIfam" id="TIGR03333">
    <property type="entry name" value="salvage_mtnX"/>
    <property type="match status" value="1"/>
</dbReference>
<dbReference type="GO" id="GO:0006564">
    <property type="term" value="P:L-serine biosynthetic process"/>
    <property type="evidence" value="ECO:0007669"/>
    <property type="project" value="UniProtKB-KW"/>
</dbReference>
<dbReference type="Pfam" id="PF12710">
    <property type="entry name" value="HAD"/>
    <property type="match status" value="1"/>
</dbReference>
<dbReference type="InterPro" id="IPR050582">
    <property type="entry name" value="HAD-like_SerB"/>
</dbReference>
<evidence type="ECO:0000256" key="7">
    <source>
        <dbReference type="ARBA" id="ARBA00022842"/>
    </source>
</evidence>
<reference evidence="15" key="1">
    <citation type="submission" date="2015-07" db="EMBL/GenBank/DDBJ databases">
        <title>Fjat-14235 jcm11544.</title>
        <authorList>
            <person name="Liu B."/>
            <person name="Wang J."/>
            <person name="Zhu Y."/>
            <person name="Liu G."/>
            <person name="Chen Q."/>
            <person name="Chen Z."/>
            <person name="Lan J."/>
            <person name="Che J."/>
            <person name="Ge C."/>
            <person name="Shi H."/>
            <person name="Pan Z."/>
            <person name="Liu X."/>
        </authorList>
    </citation>
    <scope>NUCLEOTIDE SEQUENCE [LARGE SCALE GENOMIC DNA]</scope>
    <source>
        <strain evidence="15">JCM 11544</strain>
    </source>
</reference>
<dbReference type="GO" id="GO:0000287">
    <property type="term" value="F:magnesium ion binding"/>
    <property type="evidence" value="ECO:0007669"/>
    <property type="project" value="TreeGrafter"/>
</dbReference>
<organism evidence="14 15">
    <name type="scientific">Rossellomorea marisflavi</name>
    <dbReference type="NCBI Taxonomy" id="189381"/>
    <lineage>
        <taxon>Bacteria</taxon>
        <taxon>Bacillati</taxon>
        <taxon>Bacillota</taxon>
        <taxon>Bacilli</taxon>
        <taxon>Bacillales</taxon>
        <taxon>Bacillaceae</taxon>
        <taxon>Rossellomorea</taxon>
    </lineage>
</organism>
<sequence>MTERIILCDFDGTITKTDNIISLMKQFAPPEWEGLKDAILDRSMSIEKGVGDMFSLLPSRQKDELVDYLLHTATIREGFGDFVQFAKEEGIPLYIVSGGIDFFVRPLLDGYGPFAGIYCNEADFTGPFISINWPYPCDGECGNGGCGCCKPSVLRSLSIPVGAEVIAIGDSVTDLEMAKVADKVLARDYLADTCNELGIPHIPFESFHDCVEALREGVRA</sequence>
<dbReference type="RefSeq" id="WP_053427826.1">
    <property type="nucleotide sequence ID" value="NZ_LGUE01000001.1"/>
</dbReference>
<dbReference type="SUPFAM" id="SSF56784">
    <property type="entry name" value="HAD-like"/>
    <property type="match status" value="1"/>
</dbReference>
<evidence type="ECO:0000256" key="9">
    <source>
        <dbReference type="ARBA" id="ARBA00023299"/>
    </source>
</evidence>
<keyword evidence="9" id="KW-0718">Serine biosynthesis</keyword>
<evidence type="ECO:0000256" key="10">
    <source>
        <dbReference type="ARBA" id="ARBA00048138"/>
    </source>
</evidence>
<dbReference type="GO" id="GO:0005737">
    <property type="term" value="C:cytoplasm"/>
    <property type="evidence" value="ECO:0007669"/>
    <property type="project" value="TreeGrafter"/>
</dbReference>
<gene>
    <name evidence="12 14" type="primary">mtnX</name>
    <name evidence="14" type="ORF">AF331_07610</name>
</gene>
<evidence type="ECO:0000256" key="2">
    <source>
        <dbReference type="ARBA" id="ARBA00005135"/>
    </source>
</evidence>
<dbReference type="Gene3D" id="3.40.50.1000">
    <property type="entry name" value="HAD superfamily/HAD-like"/>
    <property type="match status" value="1"/>
</dbReference>
<dbReference type="InterPro" id="IPR036412">
    <property type="entry name" value="HAD-like_sf"/>
</dbReference>
<keyword evidence="5" id="KW-0479">Metal-binding</keyword>
<comment type="pathway">
    <text evidence="2">Amino-acid biosynthesis; L-serine biosynthesis; L-serine from 3-phospho-D-glycerate: step 3/3.</text>
</comment>
<comment type="similarity">
    <text evidence="12">Belongs to the HAD-like hydrolase superfamily. MtnX family.</text>
</comment>
<evidence type="ECO:0000256" key="6">
    <source>
        <dbReference type="ARBA" id="ARBA00022801"/>
    </source>
</evidence>
<evidence type="ECO:0000256" key="4">
    <source>
        <dbReference type="ARBA" id="ARBA00022605"/>
    </source>
</evidence>
<dbReference type="NCBIfam" id="TIGR01489">
    <property type="entry name" value="DKMTPPase-SF"/>
    <property type="match status" value="1"/>
</dbReference>
<comment type="function">
    <text evidence="12">Dephosphorylates 2-hydroxy-3-keto-5-methylthiopentenyl-1-phosphate (HK-MTPenyl-1-P) yielding 1,2-dihydroxy-3-keto-5-methylthiopentene (DHK-MTPene).</text>
</comment>
<keyword evidence="8 12" id="KW-0486">Methionine biosynthesis</keyword>
<name>A0A0M0GTA4_9BACI</name>
<evidence type="ECO:0000256" key="13">
    <source>
        <dbReference type="NCBIfam" id="TIGR03333"/>
    </source>
</evidence>
<proteinExistence type="inferred from homology"/>
<protein>
    <recommendedName>
        <fullName evidence="12 13">2-hydroxy-3-keto-5-methylthiopentenyl-1-phosphate phosphatase</fullName>
        <shortName evidence="12">HK-MTPenyl-1-P phosphatase</shortName>
        <ecNumber evidence="12 13">3.1.3.87</ecNumber>
    </recommendedName>
</protein>
<dbReference type="STRING" id="189381.GCA_900166615_02752"/>
<evidence type="ECO:0000256" key="5">
    <source>
        <dbReference type="ARBA" id="ARBA00022723"/>
    </source>
</evidence>
<dbReference type="InterPro" id="IPR023214">
    <property type="entry name" value="HAD_sf"/>
</dbReference>
<keyword evidence="7" id="KW-0460">Magnesium</keyword>